<feature type="compositionally biased region" description="Polar residues" evidence="1">
    <location>
        <begin position="92"/>
        <end position="106"/>
    </location>
</feature>
<evidence type="ECO:0000313" key="3">
    <source>
        <dbReference type="Proteomes" id="UP001201980"/>
    </source>
</evidence>
<evidence type="ECO:0000256" key="1">
    <source>
        <dbReference type="SAM" id="MobiDB-lite"/>
    </source>
</evidence>
<reference evidence="2" key="1">
    <citation type="submission" date="2022-07" db="EMBL/GenBank/DDBJ databases">
        <title>Draft genome sequence of Zalerion maritima ATCC 34329, a (micro)plastics degrading marine fungus.</title>
        <authorList>
            <person name="Paco A."/>
            <person name="Goncalves M.F.M."/>
            <person name="Rocha-Santos T.A.P."/>
            <person name="Alves A."/>
        </authorList>
    </citation>
    <scope>NUCLEOTIDE SEQUENCE</scope>
    <source>
        <strain evidence="2">ATCC 34329</strain>
    </source>
</reference>
<feature type="compositionally biased region" description="Polar residues" evidence="1">
    <location>
        <begin position="316"/>
        <end position="326"/>
    </location>
</feature>
<dbReference type="Proteomes" id="UP001201980">
    <property type="component" value="Unassembled WGS sequence"/>
</dbReference>
<name>A0AAD5WTB1_9PEZI</name>
<dbReference type="EMBL" id="JAKWBI020000135">
    <property type="protein sequence ID" value="KAJ2901852.1"/>
    <property type="molecule type" value="Genomic_DNA"/>
</dbReference>
<feature type="compositionally biased region" description="Low complexity" evidence="1">
    <location>
        <begin position="243"/>
        <end position="257"/>
    </location>
</feature>
<proteinExistence type="predicted"/>
<sequence length="352" mass="38637">MAGRNAAPISRQNEYFVPRDGIDREVITADICRYLGNDALVRPGTYDNQGTGQVIQGYFINAYRNLTTAMIEDLKEASRQWAQERTRVSGGIQNYSNGYVRRSNSPPAYRHSETHQRQQGGGGPAPVVDPSYGNPGQPQYDPRYAQPPTQVYPGGYGQPQYPGGQAGNYPYPQPKQPAARSPPPRPDPQYTAPQGYEQPYQAGGNLIPRNQYPDPQRDRYGGAPGYPQASVPQQQQPGYVTAPQGQTQYYPPQGQPTHGSFVPPSQVQPADPFMGRSGQFNNEPPSPSTKSKSKSNPLAGKGPAYGASDSYEDQSGRTVTPTGNATQPPPTGQRRDRDRDHARGHQHRSHKY</sequence>
<comment type="caution">
    <text evidence="2">The sequence shown here is derived from an EMBL/GenBank/DDBJ whole genome shotgun (WGS) entry which is preliminary data.</text>
</comment>
<organism evidence="2 3">
    <name type="scientific">Zalerion maritima</name>
    <dbReference type="NCBI Taxonomy" id="339359"/>
    <lineage>
        <taxon>Eukaryota</taxon>
        <taxon>Fungi</taxon>
        <taxon>Dikarya</taxon>
        <taxon>Ascomycota</taxon>
        <taxon>Pezizomycotina</taxon>
        <taxon>Sordariomycetes</taxon>
        <taxon>Lulworthiomycetidae</taxon>
        <taxon>Lulworthiales</taxon>
        <taxon>Lulworthiaceae</taxon>
        <taxon>Zalerion</taxon>
    </lineage>
</organism>
<protein>
    <recommendedName>
        <fullName evidence="4">Transcription factor RfeG</fullName>
    </recommendedName>
</protein>
<evidence type="ECO:0000313" key="2">
    <source>
        <dbReference type="EMBL" id="KAJ2901852.1"/>
    </source>
</evidence>
<feature type="compositionally biased region" description="Pro residues" evidence="1">
    <location>
        <begin position="171"/>
        <end position="187"/>
    </location>
</feature>
<dbReference type="PANTHER" id="PTHR39609:SF1">
    <property type="entry name" value="RFEG"/>
    <property type="match status" value="1"/>
</dbReference>
<feature type="region of interest" description="Disordered" evidence="1">
    <location>
        <begin position="92"/>
        <end position="352"/>
    </location>
</feature>
<feature type="compositionally biased region" description="Low complexity" evidence="1">
    <location>
        <begin position="146"/>
        <end position="170"/>
    </location>
</feature>
<evidence type="ECO:0008006" key="4">
    <source>
        <dbReference type="Google" id="ProtNLM"/>
    </source>
</evidence>
<dbReference type="AlphaFoldDB" id="A0AAD5WTB1"/>
<keyword evidence="3" id="KW-1185">Reference proteome</keyword>
<feature type="compositionally biased region" description="Basic and acidic residues" evidence="1">
    <location>
        <begin position="333"/>
        <end position="343"/>
    </location>
</feature>
<gene>
    <name evidence="2" type="ORF">MKZ38_001331</name>
</gene>
<accession>A0AAD5WTB1</accession>
<dbReference type="PANTHER" id="PTHR39609">
    <property type="entry name" value="RFEG-RELATED"/>
    <property type="match status" value="1"/>
</dbReference>